<dbReference type="InterPro" id="IPR013783">
    <property type="entry name" value="Ig-like_fold"/>
</dbReference>
<evidence type="ECO:0000313" key="3">
    <source>
        <dbReference type="EMBL" id="AKB74744.1"/>
    </source>
</evidence>
<dbReference type="InterPro" id="IPR011042">
    <property type="entry name" value="6-blade_b-propeller_TolB-like"/>
</dbReference>
<name>A0A0E3S200_9EURY</name>
<dbReference type="PANTHER" id="PTHR24104">
    <property type="entry name" value="E3 UBIQUITIN-PROTEIN LIGASE NHLRC1-RELATED"/>
    <property type="match status" value="1"/>
</dbReference>
<gene>
    <name evidence="3" type="ORF">MSLAZ_1483</name>
</gene>
<dbReference type="Pfam" id="PF18911">
    <property type="entry name" value="PKD_4"/>
    <property type="match status" value="3"/>
</dbReference>
<dbReference type="Pfam" id="PF01436">
    <property type="entry name" value="NHL"/>
    <property type="match status" value="2"/>
</dbReference>
<dbReference type="PATRIC" id="fig|1434111.4.peg.1938"/>
<dbReference type="OrthoDB" id="137943at2157"/>
<accession>A0A0E3S200</accession>
<dbReference type="Gene3D" id="2.60.40.10">
    <property type="entry name" value="Immunoglobulins"/>
    <property type="match status" value="3"/>
</dbReference>
<dbReference type="HOGENOM" id="CLU_008645_7_0_2"/>
<reference evidence="3 4" key="1">
    <citation type="submission" date="2014-07" db="EMBL/GenBank/DDBJ databases">
        <title>Methanogenic archaea and the global carbon cycle.</title>
        <authorList>
            <person name="Henriksen J.R."/>
            <person name="Luke J."/>
            <person name="Reinhart S."/>
            <person name="Benedict M.N."/>
            <person name="Youngblut N.D."/>
            <person name="Metcalf M.E."/>
            <person name="Whitaker R.J."/>
            <person name="Metcalf W.W."/>
        </authorList>
    </citation>
    <scope>NUCLEOTIDE SEQUENCE [LARGE SCALE GENOMIC DNA]</scope>
    <source>
        <strain evidence="3 4">Z-7289</strain>
    </source>
</reference>
<dbReference type="Proteomes" id="UP000033072">
    <property type="component" value="Chromosome"/>
</dbReference>
<dbReference type="InterPro" id="IPR001258">
    <property type="entry name" value="NHL_repeat"/>
</dbReference>
<dbReference type="GO" id="GO:0008270">
    <property type="term" value="F:zinc ion binding"/>
    <property type="evidence" value="ECO:0007669"/>
    <property type="project" value="UniProtKB-KW"/>
</dbReference>
<dbReference type="SUPFAM" id="SSF101898">
    <property type="entry name" value="NHL repeat"/>
    <property type="match status" value="1"/>
</dbReference>
<dbReference type="Gene3D" id="2.120.10.30">
    <property type="entry name" value="TolB, C-terminal domain"/>
    <property type="match status" value="2"/>
</dbReference>
<keyword evidence="4" id="KW-1185">Reference proteome</keyword>
<dbReference type="PROSITE" id="PS51125">
    <property type="entry name" value="NHL"/>
    <property type="match status" value="4"/>
</dbReference>
<dbReference type="InterPro" id="IPR000601">
    <property type="entry name" value="PKD_dom"/>
</dbReference>
<feature type="domain" description="PKD" evidence="2">
    <location>
        <begin position="880"/>
        <end position="937"/>
    </location>
</feature>
<dbReference type="STRING" id="1434111.MSLAZ_1483"/>
<dbReference type="InterPro" id="IPR050952">
    <property type="entry name" value="TRIM-NHL_E3_ligases"/>
</dbReference>
<dbReference type="FunFam" id="2.60.40.10:FF:000270">
    <property type="entry name" value="Cell surface protein"/>
    <property type="match status" value="1"/>
</dbReference>
<evidence type="ECO:0000313" key="4">
    <source>
        <dbReference type="Proteomes" id="UP000033072"/>
    </source>
</evidence>
<keyword evidence="1" id="KW-0677">Repeat</keyword>
<evidence type="ECO:0000256" key="1">
    <source>
        <dbReference type="ARBA" id="ARBA00022737"/>
    </source>
</evidence>
<dbReference type="Gene3D" id="2.40.10.500">
    <property type="match status" value="1"/>
</dbReference>
<dbReference type="SMART" id="SM00089">
    <property type="entry name" value="PKD"/>
    <property type="match status" value="3"/>
</dbReference>
<dbReference type="PROSITE" id="PS00018">
    <property type="entry name" value="EF_HAND_1"/>
    <property type="match status" value="2"/>
</dbReference>
<dbReference type="RefSeq" id="WP_052722891.1">
    <property type="nucleotide sequence ID" value="NZ_CP009515.1"/>
</dbReference>
<organism evidence="3 4">
    <name type="scientific">Methanosarcina lacustris Z-7289</name>
    <dbReference type="NCBI Taxonomy" id="1434111"/>
    <lineage>
        <taxon>Archaea</taxon>
        <taxon>Methanobacteriati</taxon>
        <taxon>Methanobacteriota</taxon>
        <taxon>Stenosarchaea group</taxon>
        <taxon>Methanomicrobia</taxon>
        <taxon>Methanosarcinales</taxon>
        <taxon>Methanosarcinaceae</taxon>
        <taxon>Methanosarcina</taxon>
    </lineage>
</organism>
<dbReference type="EMBL" id="CP009515">
    <property type="protein sequence ID" value="AKB74744.1"/>
    <property type="molecule type" value="Genomic_DNA"/>
</dbReference>
<dbReference type="InterPro" id="IPR035986">
    <property type="entry name" value="PKD_dom_sf"/>
</dbReference>
<proteinExistence type="predicted"/>
<dbReference type="SUPFAM" id="SSF49299">
    <property type="entry name" value="PKD domain"/>
    <property type="match status" value="3"/>
</dbReference>
<dbReference type="AlphaFoldDB" id="A0A0E3S200"/>
<dbReference type="PROSITE" id="PS50093">
    <property type="entry name" value="PKD"/>
    <property type="match status" value="3"/>
</dbReference>
<dbReference type="CDD" id="cd00146">
    <property type="entry name" value="PKD"/>
    <property type="match status" value="3"/>
</dbReference>
<feature type="domain" description="PKD" evidence="2">
    <location>
        <begin position="942"/>
        <end position="1020"/>
    </location>
</feature>
<evidence type="ECO:0000259" key="2">
    <source>
        <dbReference type="PROSITE" id="PS50093"/>
    </source>
</evidence>
<dbReference type="KEGG" id="mls:MSLAZ_1483"/>
<protein>
    <recommendedName>
        <fullName evidence="2">PKD domain-containing protein</fullName>
    </recommendedName>
</protein>
<dbReference type="GeneID" id="25418638"/>
<dbReference type="InterPro" id="IPR018247">
    <property type="entry name" value="EF_Hand_1_Ca_BS"/>
</dbReference>
<dbReference type="PANTHER" id="PTHR24104:SF25">
    <property type="entry name" value="PROTEIN LIN-41"/>
    <property type="match status" value="1"/>
</dbReference>
<sequence>MKKLIMLLALVGALSLVSISSAQFTSSQTWGSFGNGTGQFYGMIGVATDTSGNIYVAELDNRVQKFSGNGAYITQFTIPARNIAIDSSGNIYATVNDSIKKFNSAGTLLNTWGSTGTGNGAFNFPIGIALDSSGNIYVSDTENNRIQKLDSSGNYVTSWGTLGSGNGNLKSPAGIAVSGNNVYVADMGNYRIQKFDLNGNYVSSIGSQGTGNTQFNSSIAVANDPSGNIYVADYYNGRVIEYDSNFNYLTQYAGFSYPTALVIANSNLFVLDSGNYRVYKYYDGNNIHANFTSNVTSGYVPLTVQFNDSSENATSVSWDFENDGISDSAERNPIHRFNTSGTYTVTLTASNVNGTDSKSGTITVSGQNEGELQLWAFDASKVSAVPNNIYTASRSSSYISNVSLTYNSTLGSIDSRCWHDDDGDTYFTGAYPTVNENLTFTMGVDSNSEWSYGYMHTSVAYVGVRHVSDGSYEIESYWMSDNGSQLSSSFQIPATSVINNRVTVSIHSYDSNRTNVITAGPVLFVTTPYTTETTRKLPYTNVIQPLIYTECYASGTDGWVNVHLYNIKQSIPRNTITPYARNDIMAFGLDYPNATNNRNGTDFLISRGQSASVYVSGANPGNSADIAYDNSLFASGFKECVHFYPGLASESLEGAKETIDSQIALIKTTYGLTPASWSCHENQDNVTHAIYAYNKYGALYRNGPMGMGFVPNVDTLSTVTWSWWSVSSARGAISPCFTHQTDISPAIPYSIDPALFRTFVTNLNSNGINLVDFSKWYYSSMAQTATTNILQSDANNIKFQLNTSGGYPVNMNIKTVSSPLHLDCNGVLIPFNQTADGVQFMSVGNGTYTLTNTPGPVLPVANFTSNTTGGYVPLTVQFNDSSKNATSVSWDFNGDGVSDSTERTPIHRFNTSGNYTVNLTAINVNGTNSTSGTINVTDKPILPVANFTSNTTGGYAPLTVQFNDSSKNATSVSWDFNGDGVSDSTERTPIHRFNTSGIYTVNLTAININGTNSTSGTINVSENLVFPGYTNPPTDPDHDGLYEDINGNGILDFGDVVGYYDNMNWIQNNANVAFFDYNNNNLIDFSDVVILYDMI</sequence>
<dbReference type="InterPro" id="IPR022409">
    <property type="entry name" value="PKD/Chitinase_dom"/>
</dbReference>
<feature type="domain" description="PKD" evidence="2">
    <location>
        <begin position="308"/>
        <end position="364"/>
    </location>
</feature>